<evidence type="ECO:0000313" key="2">
    <source>
        <dbReference type="EMBL" id="NYH89792.1"/>
    </source>
</evidence>
<dbReference type="Gene3D" id="3.40.630.30">
    <property type="match status" value="1"/>
</dbReference>
<feature type="domain" description="N-acetyltransferase" evidence="1">
    <location>
        <begin position="147"/>
        <end position="304"/>
    </location>
</feature>
<keyword evidence="3" id="KW-1185">Reference proteome</keyword>
<evidence type="ECO:0000259" key="1">
    <source>
        <dbReference type="PROSITE" id="PS51186"/>
    </source>
</evidence>
<dbReference type="RefSeq" id="WP_179787454.1">
    <property type="nucleotide sequence ID" value="NZ_BAAARR010000010.1"/>
</dbReference>
<proteinExistence type="predicted"/>
<sequence>MDLDARIALVTRTWVPTQQLHPGNVAWHGSGCDGAPPADATLDGDGWFAEMWHHDDEAEAEGHFSPDLSPDERRLAFDRIRSHAPHGSISLVTDSPMASTLRAAGAHDLGGPFFLLQHRGLDQLPSLPLPPGYSLLAAEEAGEHARVDAHRLAWAPARIRELLGLPVTGKEPQSNFTLDKYRAMKAVSLYRPELDLVVVAPDGSPAAFALGWYDDHSRSVLFEPVGTSPEHARRGLSQSVCVAVMTKARDLGATQAVVGPRGDDAYPAPRRLYRTLGFSTLARTRTLAWDAGQGRDLGTRSDADV</sequence>
<dbReference type="Proteomes" id="UP000579605">
    <property type="component" value="Unassembled WGS sequence"/>
</dbReference>
<dbReference type="InterPro" id="IPR016181">
    <property type="entry name" value="Acyl_CoA_acyltransferase"/>
</dbReference>
<dbReference type="CDD" id="cd04301">
    <property type="entry name" value="NAT_SF"/>
    <property type="match status" value="1"/>
</dbReference>
<evidence type="ECO:0000313" key="3">
    <source>
        <dbReference type="Proteomes" id="UP000579605"/>
    </source>
</evidence>
<gene>
    <name evidence="2" type="ORF">F4554_002430</name>
</gene>
<protein>
    <recommendedName>
        <fullName evidence="1">N-acetyltransferase domain-containing protein</fullName>
    </recommendedName>
</protein>
<accession>A0A852ZDG7</accession>
<dbReference type="GO" id="GO:0016747">
    <property type="term" value="F:acyltransferase activity, transferring groups other than amino-acyl groups"/>
    <property type="evidence" value="ECO:0007669"/>
    <property type="project" value="InterPro"/>
</dbReference>
<comment type="caution">
    <text evidence="2">The sequence shown here is derived from an EMBL/GenBank/DDBJ whole genome shotgun (WGS) entry which is preliminary data.</text>
</comment>
<dbReference type="SUPFAM" id="SSF55729">
    <property type="entry name" value="Acyl-CoA N-acyltransferases (Nat)"/>
    <property type="match status" value="1"/>
</dbReference>
<name>A0A852ZDG7_9ACTN</name>
<reference evidence="2 3" key="1">
    <citation type="submission" date="2020-07" db="EMBL/GenBank/DDBJ databases">
        <title>Sequencing the genomes of 1000 actinobacteria strains.</title>
        <authorList>
            <person name="Klenk H.-P."/>
        </authorList>
    </citation>
    <scope>NUCLEOTIDE SEQUENCE [LARGE SCALE GENOMIC DNA]</scope>
    <source>
        <strain evidence="2 3">DSM 18448</strain>
    </source>
</reference>
<organism evidence="2 3">
    <name type="scientific">Actinopolymorpha rutila</name>
    <dbReference type="NCBI Taxonomy" id="446787"/>
    <lineage>
        <taxon>Bacteria</taxon>
        <taxon>Bacillati</taxon>
        <taxon>Actinomycetota</taxon>
        <taxon>Actinomycetes</taxon>
        <taxon>Propionibacteriales</taxon>
        <taxon>Actinopolymorphaceae</taxon>
        <taxon>Actinopolymorpha</taxon>
    </lineage>
</organism>
<dbReference type="Pfam" id="PF00583">
    <property type="entry name" value="Acetyltransf_1"/>
    <property type="match status" value="1"/>
</dbReference>
<dbReference type="AlphaFoldDB" id="A0A852ZDG7"/>
<dbReference type="EMBL" id="JACBZH010000001">
    <property type="protein sequence ID" value="NYH89792.1"/>
    <property type="molecule type" value="Genomic_DNA"/>
</dbReference>
<dbReference type="InterPro" id="IPR000182">
    <property type="entry name" value="GNAT_dom"/>
</dbReference>
<dbReference type="PROSITE" id="PS51186">
    <property type="entry name" value="GNAT"/>
    <property type="match status" value="1"/>
</dbReference>